<name>A0A2I1ECE5_9GLOM</name>
<proteinExistence type="predicted"/>
<organism evidence="1 2">
    <name type="scientific">Rhizophagus irregularis</name>
    <dbReference type="NCBI Taxonomy" id="588596"/>
    <lineage>
        <taxon>Eukaryota</taxon>
        <taxon>Fungi</taxon>
        <taxon>Fungi incertae sedis</taxon>
        <taxon>Mucoromycota</taxon>
        <taxon>Glomeromycotina</taxon>
        <taxon>Glomeromycetes</taxon>
        <taxon>Glomerales</taxon>
        <taxon>Glomeraceae</taxon>
        <taxon>Rhizophagus</taxon>
    </lineage>
</organism>
<sequence length="332" mass="39429">MQYFQNFEYEIKINIFKYVDYPLNLISTCRNWSVIAKDSYAKTKWLIEHHGKEHAFFHAVRLGVTFIDMTMCQSLIERKIISSRYFIQVLLKHFRMHNQRLIELSIGHNFDQFNADKNQSSWARNLIIFAFNYLLNDNERQLVYAEKNLPSKDMRLTNLRVNNDSAEILKNNKNNLKDTEGLIINKFITLSSKSPLNLDFNSASFIHQPLLIPDKYLSSKKFDAIKFLDFLQQNIFLRPLVILPLLINNVGIFGVRPSSKNVSQRRRDRVTRQQNTNRIYKTYRRRRRRAQFNEPINNEDTLNSIANLPRQASIDPLIHEFFNGVTFYYNTY</sequence>
<comment type="caution">
    <text evidence="1">The sequence shown here is derived from an EMBL/GenBank/DDBJ whole genome shotgun (WGS) entry which is preliminary data.</text>
</comment>
<dbReference type="VEuPathDB" id="FungiDB:FUN_011448"/>
<dbReference type="Proteomes" id="UP000684084">
    <property type="component" value="Unassembled WGS sequence"/>
</dbReference>
<protein>
    <submittedName>
        <fullName evidence="1">Uncharacterized protein</fullName>
    </submittedName>
</protein>
<reference evidence="1" key="1">
    <citation type="submission" date="2020-05" db="EMBL/GenBank/DDBJ databases">
        <authorList>
            <person name="Rincon C."/>
            <person name="Sanders R I."/>
            <person name="Robbins C."/>
            <person name="Chaturvedi A."/>
        </authorList>
    </citation>
    <scope>NUCLEOTIDE SEQUENCE</scope>
    <source>
        <strain evidence="1">CHB12</strain>
    </source>
</reference>
<accession>A0A2I1ECE5</accession>
<dbReference type="OrthoDB" id="2318184at2759"/>
<evidence type="ECO:0000313" key="2">
    <source>
        <dbReference type="Proteomes" id="UP000684084"/>
    </source>
</evidence>
<gene>
    <name evidence="1" type="ORF">CHRIB12_LOCUS20030</name>
</gene>
<dbReference type="VEuPathDB" id="FungiDB:RhiirFUN_012732"/>
<dbReference type="AlphaFoldDB" id="A0A2I1ECE5"/>
<evidence type="ECO:0000313" key="1">
    <source>
        <dbReference type="EMBL" id="CAB5387193.1"/>
    </source>
</evidence>
<dbReference type="VEuPathDB" id="FungiDB:RhiirA1_508861"/>
<dbReference type="EMBL" id="CAGKOT010000057">
    <property type="protein sequence ID" value="CAB5387193.1"/>
    <property type="molecule type" value="Genomic_DNA"/>
</dbReference>